<gene>
    <name evidence="1" type="ORF">MCOR_53051</name>
</gene>
<sequence>MKDYLSRVNKRGECVMKYYERHNFGRYWTNEKLGLQNMSRKIRHTLCKDYMYDINMKNAHPTLLSWYCHENKIECSGLDSYINHREEYMGNWMLRTGETRDEVKAHCLAIIYGRRVKLQPNDPSWYKNFYIIMRNINESIIKLRPELYPLAKKSKHEKNITYNIDGTTVNYVALSLENKALMIAFDYLTKQNIEVGALVFDGLMVYKEDVSELMLPELYEKCSAEVKKVMGYDITFTNKVMDEGKDNKPEDFKPYFELFSSSSSSSSSSSNNDDDVCDHNFVLFDDRVKQCLTCGVEQMYNRFSNGNDFECWNLGKTFHKSKHPPQQPTCTSKTIRGH</sequence>
<name>A0A6J8EK98_MYTCO</name>
<proteinExistence type="predicted"/>
<keyword evidence="2" id="KW-1185">Reference proteome</keyword>
<dbReference type="EMBL" id="CACVKT020009186">
    <property type="protein sequence ID" value="CAC5420868.1"/>
    <property type="molecule type" value="Genomic_DNA"/>
</dbReference>
<evidence type="ECO:0000313" key="1">
    <source>
        <dbReference type="EMBL" id="CAC5420868.1"/>
    </source>
</evidence>
<dbReference type="Proteomes" id="UP000507470">
    <property type="component" value="Unassembled WGS sequence"/>
</dbReference>
<organism evidence="1 2">
    <name type="scientific">Mytilus coruscus</name>
    <name type="common">Sea mussel</name>
    <dbReference type="NCBI Taxonomy" id="42192"/>
    <lineage>
        <taxon>Eukaryota</taxon>
        <taxon>Metazoa</taxon>
        <taxon>Spiralia</taxon>
        <taxon>Lophotrochozoa</taxon>
        <taxon>Mollusca</taxon>
        <taxon>Bivalvia</taxon>
        <taxon>Autobranchia</taxon>
        <taxon>Pteriomorphia</taxon>
        <taxon>Mytilida</taxon>
        <taxon>Mytiloidea</taxon>
        <taxon>Mytilidae</taxon>
        <taxon>Mytilinae</taxon>
        <taxon>Mytilus</taxon>
    </lineage>
</organism>
<evidence type="ECO:0000313" key="2">
    <source>
        <dbReference type="Proteomes" id="UP000507470"/>
    </source>
</evidence>
<protein>
    <submittedName>
        <fullName evidence="1">Uncharacterized protein</fullName>
    </submittedName>
</protein>
<dbReference type="AlphaFoldDB" id="A0A6J8EK98"/>
<reference evidence="1 2" key="1">
    <citation type="submission" date="2020-06" db="EMBL/GenBank/DDBJ databases">
        <authorList>
            <person name="Li R."/>
            <person name="Bekaert M."/>
        </authorList>
    </citation>
    <scope>NUCLEOTIDE SEQUENCE [LARGE SCALE GENOMIC DNA]</scope>
    <source>
        <strain evidence="2">wild</strain>
    </source>
</reference>
<accession>A0A6J8EK98</accession>